<dbReference type="RefSeq" id="WP_303906033.1">
    <property type="nucleotide sequence ID" value="NZ_DYXC01000098.1"/>
</dbReference>
<evidence type="ECO:0000313" key="1">
    <source>
        <dbReference type="EMBL" id="HJF14908.1"/>
    </source>
</evidence>
<reference evidence="1" key="1">
    <citation type="journal article" date="2021" name="PeerJ">
        <title>Extensive microbial diversity within the chicken gut microbiome revealed by metagenomics and culture.</title>
        <authorList>
            <person name="Gilroy R."/>
            <person name="Ravi A."/>
            <person name="Getino M."/>
            <person name="Pursley I."/>
            <person name="Horton D.L."/>
            <person name="Alikhan N.F."/>
            <person name="Baker D."/>
            <person name="Gharbi K."/>
            <person name="Hall N."/>
            <person name="Watson M."/>
            <person name="Adriaenssens E.M."/>
            <person name="Foster-Nyarko E."/>
            <person name="Jarju S."/>
            <person name="Secka A."/>
            <person name="Antonio M."/>
            <person name="Oren A."/>
            <person name="Chaudhuri R.R."/>
            <person name="La Ragione R."/>
            <person name="Hildebrand F."/>
            <person name="Pallen M.J."/>
        </authorList>
    </citation>
    <scope>NUCLEOTIDE SEQUENCE</scope>
    <source>
        <strain evidence="1">ChiHjej13B12-14962</strain>
    </source>
</reference>
<evidence type="ECO:0000313" key="2">
    <source>
        <dbReference type="Proteomes" id="UP000703315"/>
    </source>
</evidence>
<protein>
    <submittedName>
        <fullName evidence="1">Uncharacterized protein</fullName>
    </submittedName>
</protein>
<sequence>MCQAAGISAAVAPTLHRPECIETGTLAPRIEKYIRLAPVFAMSSELSAPHPAVVALFSNVNAHQVQRYRQVRPVTFEDSEMELVVDLPLATDSTAPAH</sequence>
<organism evidence="1 2">
    <name type="scientific">Enteractinococcus helveticum</name>
    <dbReference type="NCBI Taxonomy" id="1837282"/>
    <lineage>
        <taxon>Bacteria</taxon>
        <taxon>Bacillati</taxon>
        <taxon>Actinomycetota</taxon>
        <taxon>Actinomycetes</taxon>
        <taxon>Micrococcales</taxon>
        <taxon>Micrococcaceae</taxon>
    </lineage>
</organism>
<reference evidence="1" key="2">
    <citation type="submission" date="2021-09" db="EMBL/GenBank/DDBJ databases">
        <authorList>
            <person name="Gilroy R."/>
        </authorList>
    </citation>
    <scope>NUCLEOTIDE SEQUENCE</scope>
    <source>
        <strain evidence="1">ChiHjej13B12-14962</strain>
    </source>
</reference>
<proteinExistence type="predicted"/>
<gene>
    <name evidence="1" type="ORF">K8V32_08940</name>
</gene>
<dbReference type="Proteomes" id="UP000703315">
    <property type="component" value="Unassembled WGS sequence"/>
</dbReference>
<dbReference type="AlphaFoldDB" id="A0A921FN16"/>
<accession>A0A921FN16</accession>
<dbReference type="EMBL" id="DYXC01000098">
    <property type="protein sequence ID" value="HJF14908.1"/>
    <property type="molecule type" value="Genomic_DNA"/>
</dbReference>
<comment type="caution">
    <text evidence="1">The sequence shown here is derived from an EMBL/GenBank/DDBJ whole genome shotgun (WGS) entry which is preliminary data.</text>
</comment>
<name>A0A921FN16_9MICC</name>